<gene>
    <name evidence="2" type="ORF">FWILDA_LOCUS10597</name>
</gene>
<evidence type="ECO:0000313" key="3">
    <source>
        <dbReference type="Proteomes" id="UP001153678"/>
    </source>
</evidence>
<comment type="caution">
    <text evidence="2">The sequence shown here is derived from an EMBL/GenBank/DDBJ whole genome shotgun (WGS) entry which is preliminary data.</text>
</comment>
<evidence type="ECO:0000313" key="2">
    <source>
        <dbReference type="EMBL" id="CAI2182472.1"/>
    </source>
</evidence>
<sequence length="82" mass="9195">MVKLNNQAFAQQPNQQTSFNQTPSQFSEQARQQNPLNNQTPKGLEMLTGQKIPPTGVLADILSGIQQMQFSLNQVLNQQQQI</sequence>
<evidence type="ECO:0000256" key="1">
    <source>
        <dbReference type="SAM" id="MobiDB-lite"/>
    </source>
</evidence>
<feature type="compositionally biased region" description="Polar residues" evidence="1">
    <location>
        <begin position="17"/>
        <end position="41"/>
    </location>
</feature>
<feature type="compositionally biased region" description="Low complexity" evidence="1">
    <location>
        <begin position="1"/>
        <end position="16"/>
    </location>
</feature>
<protein>
    <submittedName>
        <fullName evidence="2">15120_t:CDS:1</fullName>
    </submittedName>
</protein>
<dbReference type="EMBL" id="CAMKVN010002750">
    <property type="protein sequence ID" value="CAI2182472.1"/>
    <property type="molecule type" value="Genomic_DNA"/>
</dbReference>
<dbReference type="OrthoDB" id="2490678at2759"/>
<feature type="region of interest" description="Disordered" evidence="1">
    <location>
        <begin position="1"/>
        <end position="51"/>
    </location>
</feature>
<dbReference type="AlphaFoldDB" id="A0A9W4X2W5"/>
<dbReference type="Proteomes" id="UP001153678">
    <property type="component" value="Unassembled WGS sequence"/>
</dbReference>
<organism evidence="2 3">
    <name type="scientific">Funneliformis geosporum</name>
    <dbReference type="NCBI Taxonomy" id="1117311"/>
    <lineage>
        <taxon>Eukaryota</taxon>
        <taxon>Fungi</taxon>
        <taxon>Fungi incertae sedis</taxon>
        <taxon>Mucoromycota</taxon>
        <taxon>Glomeromycotina</taxon>
        <taxon>Glomeromycetes</taxon>
        <taxon>Glomerales</taxon>
        <taxon>Glomeraceae</taxon>
        <taxon>Funneliformis</taxon>
    </lineage>
</organism>
<name>A0A9W4X2W5_9GLOM</name>
<proteinExistence type="predicted"/>
<reference evidence="2" key="1">
    <citation type="submission" date="2022-08" db="EMBL/GenBank/DDBJ databases">
        <authorList>
            <person name="Kallberg Y."/>
            <person name="Tangrot J."/>
            <person name="Rosling A."/>
        </authorList>
    </citation>
    <scope>NUCLEOTIDE SEQUENCE</scope>
    <source>
        <strain evidence="2">Wild A</strain>
    </source>
</reference>
<keyword evidence="3" id="KW-1185">Reference proteome</keyword>
<accession>A0A9W4X2W5</accession>